<dbReference type="PANTHER" id="PTHR30619">
    <property type="entry name" value="DNA INTERNALIZATION/COMPETENCE PROTEIN COMEC/REC2"/>
    <property type="match status" value="1"/>
</dbReference>
<feature type="transmembrane region" description="Helical" evidence="7">
    <location>
        <begin position="446"/>
        <end position="465"/>
    </location>
</feature>
<evidence type="ECO:0000259" key="8">
    <source>
        <dbReference type="Pfam" id="PF03772"/>
    </source>
</evidence>
<evidence type="ECO:0000256" key="4">
    <source>
        <dbReference type="ARBA" id="ARBA00022989"/>
    </source>
</evidence>
<evidence type="ECO:0000256" key="7">
    <source>
        <dbReference type="SAM" id="Phobius"/>
    </source>
</evidence>
<feature type="transmembrane region" description="Helical" evidence="7">
    <location>
        <begin position="404"/>
        <end position="426"/>
    </location>
</feature>
<feature type="transmembrane region" description="Helical" evidence="7">
    <location>
        <begin position="16"/>
        <end position="38"/>
    </location>
</feature>
<proteinExistence type="predicted"/>
<feature type="domain" description="DUF4131" evidence="9">
    <location>
        <begin position="49"/>
        <end position="195"/>
    </location>
</feature>
<keyword evidence="11" id="KW-1185">Reference proteome</keyword>
<protein>
    <submittedName>
        <fullName evidence="10">Competence protein ComEC</fullName>
    </submittedName>
</protein>
<gene>
    <name evidence="10" type="ORF">GCM10007874_41770</name>
</gene>
<feature type="transmembrane region" description="Helical" evidence="7">
    <location>
        <begin position="262"/>
        <end position="283"/>
    </location>
</feature>
<feature type="transmembrane region" description="Helical" evidence="7">
    <location>
        <begin position="67"/>
        <end position="85"/>
    </location>
</feature>
<evidence type="ECO:0000313" key="11">
    <source>
        <dbReference type="Proteomes" id="UP001156882"/>
    </source>
</evidence>
<feature type="transmembrane region" description="Helical" evidence="7">
    <location>
        <begin position="328"/>
        <end position="346"/>
    </location>
</feature>
<keyword evidence="2" id="KW-1003">Cell membrane</keyword>
<dbReference type="Pfam" id="PF13567">
    <property type="entry name" value="DUF4131"/>
    <property type="match status" value="1"/>
</dbReference>
<feature type="transmembrane region" description="Helical" evidence="7">
    <location>
        <begin position="303"/>
        <end position="321"/>
    </location>
</feature>
<keyword evidence="5 7" id="KW-0472">Membrane</keyword>
<dbReference type="Pfam" id="PF03772">
    <property type="entry name" value="Competence"/>
    <property type="match status" value="1"/>
</dbReference>
<sequence>MGGVLAWLAKGAAAEVAAFELALVVPIFLGLGVIAYFAAPDEPGLAAPLIATSVVTATAYASRRRWWLHVALVCLAAIGVGFCSAKLRTMSVATPQLGRSLSGNVTGLVLSLESRLGGSARIIMRPVAIEGLSVEAMPGQIRLTLRRAGDLKAGDSITVKAVMRPPPPPALPGGYDFARDAFFDGIGAVGFVAGKIAPAATPVEPGYAEAFNIWIDTQRNRLTQRIVEAVPGENGAIAASQVTGKRGEIPNEANDALRASGLYHVVSISGLHMALFAGGLFALIRAVLALSGRVVLYRGAKEIAAMLSLVPAAAYTLFSGAEVATVRSFVMTAIVLLAVALGRSAITRRNVALAASFVLLTTPEQLLGPSFQMSFAAVAMLVAAHDAWGKRKRAKHATFWERGIASGFGILLAMMLTTLVASLATAPFSAYHFHRLTLQSLASNLVATPIVSFLMMPLALLAVLAEPLGYGAFFWHLMGWSVGLFMQVARYVATWPGSDLVLPQFSSVALCLFSITLVLLTLMRSRLVVFTLVPLFGGIAVAATAQAPVAVFGASGHAALVRKGDSLTSLANRSDNFAVQQWLLAMGDRRKPDDPSLAEQRLCDKEGCSAPIEGGDVFMLDRTLNAAEEDCGHVSVLAGPITLGTSCAGKGIVLNRDLIYAAGSVALYADPPTEKGGETRWRVVTARDLGSSRPWAPMPAWAVKVSVPAPAAPIQAPDADSAVDIAAPDGND</sequence>
<feature type="transmembrane region" description="Helical" evidence="7">
    <location>
        <begin position="501"/>
        <end position="520"/>
    </location>
</feature>
<dbReference type="Proteomes" id="UP001156882">
    <property type="component" value="Unassembled WGS sequence"/>
</dbReference>
<feature type="transmembrane region" description="Helical" evidence="7">
    <location>
        <begin position="472"/>
        <end position="489"/>
    </location>
</feature>
<dbReference type="InterPro" id="IPR052159">
    <property type="entry name" value="Competence_DNA_uptake"/>
</dbReference>
<dbReference type="NCBIfam" id="TIGR00360">
    <property type="entry name" value="ComEC_N-term"/>
    <property type="match status" value="1"/>
</dbReference>
<evidence type="ECO:0000313" key="10">
    <source>
        <dbReference type="EMBL" id="GLS21160.1"/>
    </source>
</evidence>
<dbReference type="InterPro" id="IPR004477">
    <property type="entry name" value="ComEC_N"/>
</dbReference>
<organism evidence="10 11">
    <name type="scientific">Labrys miyagiensis</name>
    <dbReference type="NCBI Taxonomy" id="346912"/>
    <lineage>
        <taxon>Bacteria</taxon>
        <taxon>Pseudomonadati</taxon>
        <taxon>Pseudomonadota</taxon>
        <taxon>Alphaproteobacteria</taxon>
        <taxon>Hyphomicrobiales</taxon>
        <taxon>Xanthobacteraceae</taxon>
        <taxon>Labrys</taxon>
    </lineage>
</organism>
<dbReference type="InterPro" id="IPR025405">
    <property type="entry name" value="DUF4131"/>
</dbReference>
<keyword evidence="4 7" id="KW-1133">Transmembrane helix</keyword>
<evidence type="ECO:0000256" key="1">
    <source>
        <dbReference type="ARBA" id="ARBA00004651"/>
    </source>
</evidence>
<feature type="transmembrane region" description="Helical" evidence="7">
    <location>
        <begin position="366"/>
        <end position="384"/>
    </location>
</feature>
<feature type="compositionally biased region" description="Low complexity" evidence="6">
    <location>
        <begin position="713"/>
        <end position="722"/>
    </location>
</feature>
<feature type="domain" description="ComEC/Rec2-related protein" evidence="8">
    <location>
        <begin position="242"/>
        <end position="526"/>
    </location>
</feature>
<evidence type="ECO:0000256" key="3">
    <source>
        <dbReference type="ARBA" id="ARBA00022692"/>
    </source>
</evidence>
<evidence type="ECO:0000259" key="9">
    <source>
        <dbReference type="Pfam" id="PF13567"/>
    </source>
</evidence>
<feature type="transmembrane region" description="Helical" evidence="7">
    <location>
        <begin position="527"/>
        <end position="545"/>
    </location>
</feature>
<comment type="subcellular location">
    <subcellularLocation>
        <location evidence="1">Cell membrane</location>
        <topology evidence="1">Multi-pass membrane protein</topology>
    </subcellularLocation>
</comment>
<evidence type="ECO:0000256" key="2">
    <source>
        <dbReference type="ARBA" id="ARBA00022475"/>
    </source>
</evidence>
<dbReference type="EMBL" id="BSPC01000045">
    <property type="protein sequence ID" value="GLS21160.1"/>
    <property type="molecule type" value="Genomic_DNA"/>
</dbReference>
<keyword evidence="3 7" id="KW-0812">Transmembrane</keyword>
<feature type="region of interest" description="Disordered" evidence="6">
    <location>
        <begin position="713"/>
        <end position="732"/>
    </location>
</feature>
<feature type="transmembrane region" description="Helical" evidence="7">
    <location>
        <begin position="45"/>
        <end position="61"/>
    </location>
</feature>
<evidence type="ECO:0000256" key="5">
    <source>
        <dbReference type="ARBA" id="ARBA00023136"/>
    </source>
</evidence>
<reference evidence="11" key="1">
    <citation type="journal article" date="2019" name="Int. J. Syst. Evol. Microbiol.">
        <title>The Global Catalogue of Microorganisms (GCM) 10K type strain sequencing project: providing services to taxonomists for standard genome sequencing and annotation.</title>
        <authorList>
            <consortium name="The Broad Institute Genomics Platform"/>
            <consortium name="The Broad Institute Genome Sequencing Center for Infectious Disease"/>
            <person name="Wu L."/>
            <person name="Ma J."/>
        </authorList>
    </citation>
    <scope>NUCLEOTIDE SEQUENCE [LARGE SCALE GENOMIC DNA]</scope>
    <source>
        <strain evidence="11">NBRC 101365</strain>
    </source>
</reference>
<evidence type="ECO:0000256" key="6">
    <source>
        <dbReference type="SAM" id="MobiDB-lite"/>
    </source>
</evidence>
<accession>A0ABQ6CQH7</accession>
<name>A0ABQ6CQH7_9HYPH</name>
<comment type="caution">
    <text evidence="10">The sequence shown here is derived from an EMBL/GenBank/DDBJ whole genome shotgun (WGS) entry which is preliminary data.</text>
</comment>
<dbReference type="PANTHER" id="PTHR30619:SF1">
    <property type="entry name" value="RECOMBINATION PROTEIN 2"/>
    <property type="match status" value="1"/>
</dbReference>